<comment type="caution">
    <text evidence="1">The sequence shown here is derived from an EMBL/GenBank/DDBJ whole genome shotgun (WGS) entry which is preliminary data.</text>
</comment>
<evidence type="ECO:0000313" key="1">
    <source>
        <dbReference type="EMBL" id="KAJ9664346.1"/>
    </source>
</evidence>
<proteinExistence type="predicted"/>
<evidence type="ECO:0000313" key="2">
    <source>
        <dbReference type="Proteomes" id="UP001172386"/>
    </source>
</evidence>
<dbReference type="EMBL" id="JAPDRQ010000003">
    <property type="protein sequence ID" value="KAJ9664346.1"/>
    <property type="molecule type" value="Genomic_DNA"/>
</dbReference>
<protein>
    <submittedName>
        <fullName evidence="1">Protein SOSEKI 1</fullName>
    </submittedName>
</protein>
<dbReference type="Proteomes" id="UP001172386">
    <property type="component" value="Unassembled WGS sequence"/>
</dbReference>
<sequence>MASSVHSDVPQVSSQAVDNIPLPPKPPTALREHVTEIQKAAPHFTPSREGKKRFDHIDVAYQQALSGRVRVPRCLLSVKPDMLRLMSFASAEPPSIIHLTEAEIQAIRNLYPPVTKDSLKELELSAIQNNLTLRQDLCFDQGLYFQPVSGSKGYEKQRHAKIYWDSLSIELQTHLHVLHGSCQDCGYGLESNSYSIPSRLPEFFATLRDLLEMLVPEADKEDVKQWLDTEWLVRLVRIGQFEAARFSEWLSKLLMSHCAPMRDEMAREMHQKISEGAQAGDMDLLVNGLSLLFTLLEKMKLDVANHQIRSFKFLLIADTVPFLKDCFSKMIESGQLDLSCSRSWVQELVRAEECRSSASTSRVSTQSFNIFVRGVAGLSTTSREELPEIFAYDKERLDVLHMDFVDMVQWQICENTLEELMLEWSGRKPTALEIEQCLSRVLQLIMPTEGYSEGVECHLHPVAVEIARAAAGISADTVSGTPKLHTEDVDFQFALGRLRVNLYTQHAEIAKQTALELDELVLQHADRFRRMETLQVSQDQRSWALKRSSSRFLLGPELEDIARRLAHIAVLSWQVWSDLLFINDS</sequence>
<organism evidence="1 2">
    <name type="scientific">Neophaeococcomyces mojaviensis</name>
    <dbReference type="NCBI Taxonomy" id="3383035"/>
    <lineage>
        <taxon>Eukaryota</taxon>
        <taxon>Fungi</taxon>
        <taxon>Dikarya</taxon>
        <taxon>Ascomycota</taxon>
        <taxon>Pezizomycotina</taxon>
        <taxon>Eurotiomycetes</taxon>
        <taxon>Chaetothyriomycetidae</taxon>
        <taxon>Chaetothyriales</taxon>
        <taxon>Chaetothyriales incertae sedis</taxon>
        <taxon>Neophaeococcomyces</taxon>
    </lineage>
</organism>
<reference evidence="1" key="1">
    <citation type="submission" date="2022-10" db="EMBL/GenBank/DDBJ databases">
        <title>Culturing micro-colonial fungi from biological soil crusts in the Mojave desert and describing Neophaeococcomyces mojavensis, and introducing the new genera and species Taxawa tesnikishii.</title>
        <authorList>
            <person name="Kurbessoian T."/>
            <person name="Stajich J.E."/>
        </authorList>
    </citation>
    <scope>NUCLEOTIDE SEQUENCE</scope>
    <source>
        <strain evidence="1">JES_112</strain>
    </source>
</reference>
<gene>
    <name evidence="1" type="primary">SOK1</name>
    <name evidence="1" type="ORF">H2198_000275</name>
</gene>
<name>A0ACC3AK95_9EURO</name>
<accession>A0ACC3AK95</accession>
<keyword evidence="2" id="KW-1185">Reference proteome</keyword>